<name>A0A6L6JAI5_9RHOB</name>
<dbReference type="Gene3D" id="3.10.105.10">
    <property type="entry name" value="Dipeptide-binding Protein, Domain 3"/>
    <property type="match status" value="1"/>
</dbReference>
<dbReference type="GO" id="GO:1904680">
    <property type="term" value="F:peptide transmembrane transporter activity"/>
    <property type="evidence" value="ECO:0007669"/>
    <property type="project" value="TreeGrafter"/>
</dbReference>
<dbReference type="PANTHER" id="PTHR30290:SF10">
    <property type="entry name" value="PERIPLASMIC OLIGOPEPTIDE-BINDING PROTEIN-RELATED"/>
    <property type="match status" value="1"/>
</dbReference>
<dbReference type="SUPFAM" id="SSF53850">
    <property type="entry name" value="Periplasmic binding protein-like II"/>
    <property type="match status" value="1"/>
</dbReference>
<dbReference type="GO" id="GO:0015833">
    <property type="term" value="P:peptide transport"/>
    <property type="evidence" value="ECO:0007669"/>
    <property type="project" value="TreeGrafter"/>
</dbReference>
<evidence type="ECO:0000256" key="4">
    <source>
        <dbReference type="ARBA" id="ARBA00022729"/>
    </source>
</evidence>
<dbReference type="PANTHER" id="PTHR30290">
    <property type="entry name" value="PERIPLASMIC BINDING COMPONENT OF ABC TRANSPORTER"/>
    <property type="match status" value="1"/>
</dbReference>
<dbReference type="Gene3D" id="3.40.190.10">
    <property type="entry name" value="Periplasmic binding protein-like II"/>
    <property type="match status" value="1"/>
</dbReference>
<evidence type="ECO:0000256" key="1">
    <source>
        <dbReference type="ARBA" id="ARBA00004418"/>
    </source>
</evidence>
<evidence type="ECO:0000313" key="7">
    <source>
        <dbReference type="Proteomes" id="UP000478183"/>
    </source>
</evidence>
<evidence type="ECO:0000256" key="2">
    <source>
        <dbReference type="ARBA" id="ARBA00005695"/>
    </source>
</evidence>
<dbReference type="InterPro" id="IPR000914">
    <property type="entry name" value="SBP_5_dom"/>
</dbReference>
<comment type="similarity">
    <text evidence="2">Belongs to the bacterial solute-binding protein 5 family.</text>
</comment>
<accession>A0A6L6JAI5</accession>
<dbReference type="PIRSF" id="PIRSF002741">
    <property type="entry name" value="MppA"/>
    <property type="match status" value="1"/>
</dbReference>
<proteinExistence type="inferred from homology"/>
<feature type="domain" description="Solute-binding protein family 5" evidence="5">
    <location>
        <begin position="61"/>
        <end position="428"/>
    </location>
</feature>
<dbReference type="OrthoDB" id="9803988at2"/>
<reference evidence="6 7" key="1">
    <citation type="submission" date="2019-11" db="EMBL/GenBank/DDBJ databases">
        <authorList>
            <person name="Dong K."/>
        </authorList>
    </citation>
    <scope>NUCLEOTIDE SEQUENCE [LARGE SCALE GENOMIC DNA]</scope>
    <source>
        <strain evidence="6 7">NBRC 111993</strain>
    </source>
</reference>
<evidence type="ECO:0000259" key="5">
    <source>
        <dbReference type="Pfam" id="PF00496"/>
    </source>
</evidence>
<dbReference type="CDD" id="cd08512">
    <property type="entry name" value="PBP2_NikA_DppA_OppA_like_7"/>
    <property type="match status" value="1"/>
</dbReference>
<dbReference type="Gene3D" id="3.90.76.10">
    <property type="entry name" value="Dipeptide-binding Protein, Domain 1"/>
    <property type="match status" value="1"/>
</dbReference>
<dbReference type="AlphaFoldDB" id="A0A6L6JAI5"/>
<dbReference type="GO" id="GO:0043190">
    <property type="term" value="C:ATP-binding cassette (ABC) transporter complex"/>
    <property type="evidence" value="ECO:0007669"/>
    <property type="project" value="InterPro"/>
</dbReference>
<dbReference type="Proteomes" id="UP000478183">
    <property type="component" value="Unassembled WGS sequence"/>
</dbReference>
<evidence type="ECO:0000313" key="6">
    <source>
        <dbReference type="EMBL" id="MTH79112.1"/>
    </source>
</evidence>
<dbReference type="InterPro" id="IPR030678">
    <property type="entry name" value="Peptide/Ni-bd"/>
</dbReference>
<sequence>MFVAMPGASVAETPADQLVIGFSMANVLTLDPAGAGSKEKVQITTNVYDCLVGIDPVDRAKVVPELAESWEVSEDSSSIRLHLRPDLRFASGNALTSEDVVWSLKRVITLNLAQATNFKLRGYTAENAAQNLIAVDDRTVEIRIPERTDPQIILMTLSLAGSGAILDRKVVLEHEKDGDLGTAWLATNTAGSGAFSVQRMLPNDMVILARNENYWGNPVDMKRVIMRHVPESQTQRLLLTKGDLDIAYTLSAPDLTSLEGNPDIKVTSELGNGLYYLAMSLKDPVLQKREIRQAIVKLLDFQGINDAVMRYYGVKHLSPIQIGLGGTKAGETAPDIAGAKALLAQAGYPDGLKLSLRALSEPPFDNLAVAIQGALAQGGITAEIITGGGETVYGAMRQRDFQLIVGRSGGQVSHPDGDLRSILYNPDNSDGANLSGLLSWRVSYHDDKVNKLIDDALLLTGPSQHEAYVALERQYAESAPAIQPVSQVTDSVAMRADVEGLRISPVWQTKLASVGKRR</sequence>
<evidence type="ECO:0000256" key="3">
    <source>
        <dbReference type="ARBA" id="ARBA00022448"/>
    </source>
</evidence>
<dbReference type="GO" id="GO:0030288">
    <property type="term" value="C:outer membrane-bounded periplasmic space"/>
    <property type="evidence" value="ECO:0007669"/>
    <property type="project" value="UniProtKB-ARBA"/>
</dbReference>
<dbReference type="Pfam" id="PF00496">
    <property type="entry name" value="SBP_bac_5"/>
    <property type="match status" value="1"/>
</dbReference>
<keyword evidence="7" id="KW-1185">Reference proteome</keyword>
<dbReference type="InterPro" id="IPR039424">
    <property type="entry name" value="SBP_5"/>
</dbReference>
<comment type="caution">
    <text evidence="6">The sequence shown here is derived from an EMBL/GenBank/DDBJ whole genome shotgun (WGS) entry which is preliminary data.</text>
</comment>
<keyword evidence="3" id="KW-0813">Transport</keyword>
<gene>
    <name evidence="6" type="ORF">GL286_15385</name>
</gene>
<organism evidence="6 7">
    <name type="scientific">Paracoccus aestuariivivens</name>
    <dbReference type="NCBI Taxonomy" id="1820333"/>
    <lineage>
        <taxon>Bacteria</taxon>
        <taxon>Pseudomonadati</taxon>
        <taxon>Pseudomonadota</taxon>
        <taxon>Alphaproteobacteria</taxon>
        <taxon>Rhodobacterales</taxon>
        <taxon>Paracoccaceae</taxon>
        <taxon>Paracoccus</taxon>
    </lineage>
</organism>
<comment type="subcellular location">
    <subcellularLocation>
        <location evidence="1">Periplasm</location>
    </subcellularLocation>
</comment>
<protein>
    <submittedName>
        <fullName evidence="6">ABC transporter substrate-binding protein</fullName>
    </submittedName>
</protein>
<keyword evidence="4" id="KW-0732">Signal</keyword>
<dbReference type="EMBL" id="WMIE01000010">
    <property type="protein sequence ID" value="MTH79112.1"/>
    <property type="molecule type" value="Genomic_DNA"/>
</dbReference>